<dbReference type="EMBL" id="SZZP01000032">
    <property type="protein sequence ID" value="TKV73743.1"/>
    <property type="molecule type" value="Genomic_DNA"/>
</dbReference>
<dbReference type="PANTHER" id="PTHR34203">
    <property type="entry name" value="METHYLTRANSFERASE, FKBM FAMILY PROTEIN"/>
    <property type="match status" value="1"/>
</dbReference>
<evidence type="ECO:0000313" key="2">
    <source>
        <dbReference type="EMBL" id="TKV73743.1"/>
    </source>
</evidence>
<reference evidence="2 3" key="1">
    <citation type="submission" date="2019-05" db="EMBL/GenBank/DDBJ databases">
        <title>Draft Genome of Bradyrhizobium elkanii strain SEMIA 938, Used in Commercial Inoculants for Lupinus spp. in Brazil.</title>
        <authorList>
            <person name="Hungria M."/>
            <person name="Delamuta J.R.M."/>
            <person name="Ribeiro R.A."/>
            <person name="Nogueira M.A."/>
        </authorList>
    </citation>
    <scope>NUCLEOTIDE SEQUENCE [LARGE SCALE GENOMIC DNA]</scope>
    <source>
        <strain evidence="2 3">Semia 938</strain>
    </source>
</reference>
<dbReference type="GO" id="GO:0032259">
    <property type="term" value="P:methylation"/>
    <property type="evidence" value="ECO:0007669"/>
    <property type="project" value="UniProtKB-KW"/>
</dbReference>
<dbReference type="NCBIfam" id="TIGR01444">
    <property type="entry name" value="fkbM_fam"/>
    <property type="match status" value="1"/>
</dbReference>
<dbReference type="SUPFAM" id="SSF53335">
    <property type="entry name" value="S-adenosyl-L-methionine-dependent methyltransferases"/>
    <property type="match status" value="1"/>
</dbReference>
<dbReference type="InterPro" id="IPR006342">
    <property type="entry name" value="FkbM_mtfrase"/>
</dbReference>
<dbReference type="PANTHER" id="PTHR34203:SF15">
    <property type="entry name" value="SLL1173 PROTEIN"/>
    <property type="match status" value="1"/>
</dbReference>
<sequence>MHAALLTRPCVIPSNDISPAPFGAFAPNAAQAAIIRLAHGSGLKRGAFRPWLSKLVNLFGAGPLDVTYQGASFRFYHQQGATERGALFNPDYNLEELAFLRAHLGADGTFVDLGANVGTYALALARDVGPGGKVIAIEPHPVTHARLKFNTEASGFPQVRLVAAAAGPTDGELMIETDGDNLGASHIVTGTPTGKAFKVPSLRLQRILDEAGASKVDALKIDVEGFEDRVLIGFFRDAPQSLWPGAVVIEHLSKDEWTDDCIADMHARGYVEQGRTRSNTLLVRS</sequence>
<name>A0A4U6RIG1_BRAEL</name>
<organism evidence="2 3">
    <name type="scientific">Bradyrhizobium elkanii</name>
    <dbReference type="NCBI Taxonomy" id="29448"/>
    <lineage>
        <taxon>Bacteria</taxon>
        <taxon>Pseudomonadati</taxon>
        <taxon>Pseudomonadota</taxon>
        <taxon>Alphaproteobacteria</taxon>
        <taxon>Hyphomicrobiales</taxon>
        <taxon>Nitrobacteraceae</taxon>
        <taxon>Bradyrhizobium</taxon>
    </lineage>
</organism>
<dbReference type="InterPro" id="IPR052514">
    <property type="entry name" value="SAM-dependent_MTase"/>
</dbReference>
<gene>
    <name evidence="2" type="ORF">FDV58_35895</name>
</gene>
<dbReference type="AlphaFoldDB" id="A0A4U6RIG1"/>
<dbReference type="GO" id="GO:0008168">
    <property type="term" value="F:methyltransferase activity"/>
    <property type="evidence" value="ECO:0007669"/>
    <property type="project" value="UniProtKB-KW"/>
</dbReference>
<dbReference type="Proteomes" id="UP000305095">
    <property type="component" value="Unassembled WGS sequence"/>
</dbReference>
<evidence type="ECO:0000313" key="3">
    <source>
        <dbReference type="Proteomes" id="UP000305095"/>
    </source>
</evidence>
<feature type="domain" description="Methyltransferase FkbM" evidence="1">
    <location>
        <begin position="112"/>
        <end position="237"/>
    </location>
</feature>
<proteinExistence type="predicted"/>
<keyword evidence="2" id="KW-0489">Methyltransferase</keyword>
<evidence type="ECO:0000259" key="1">
    <source>
        <dbReference type="Pfam" id="PF05050"/>
    </source>
</evidence>
<dbReference type="Pfam" id="PF05050">
    <property type="entry name" value="Methyltransf_21"/>
    <property type="match status" value="1"/>
</dbReference>
<dbReference type="RefSeq" id="WP_137483303.1">
    <property type="nucleotide sequence ID" value="NZ_SZZP01000032.1"/>
</dbReference>
<keyword evidence="2" id="KW-0808">Transferase</keyword>
<dbReference type="Gene3D" id="3.40.50.150">
    <property type="entry name" value="Vaccinia Virus protein VP39"/>
    <property type="match status" value="1"/>
</dbReference>
<dbReference type="CDD" id="cd02440">
    <property type="entry name" value="AdoMet_MTases"/>
    <property type="match status" value="1"/>
</dbReference>
<protein>
    <submittedName>
        <fullName evidence="2">FkbM family methyltransferase</fullName>
    </submittedName>
</protein>
<comment type="caution">
    <text evidence="2">The sequence shown here is derived from an EMBL/GenBank/DDBJ whole genome shotgun (WGS) entry which is preliminary data.</text>
</comment>
<dbReference type="InterPro" id="IPR029063">
    <property type="entry name" value="SAM-dependent_MTases_sf"/>
</dbReference>
<accession>A0A4U6RIG1</accession>